<evidence type="ECO:0000256" key="3">
    <source>
        <dbReference type="ARBA" id="ARBA00012944"/>
    </source>
</evidence>
<dbReference type="GO" id="GO:0008137">
    <property type="term" value="F:NADH dehydrogenase (ubiquinone) activity"/>
    <property type="evidence" value="ECO:0007669"/>
    <property type="project" value="UniProtKB-EC"/>
</dbReference>
<evidence type="ECO:0000259" key="18">
    <source>
        <dbReference type="Pfam" id="PF00361"/>
    </source>
</evidence>
<evidence type="ECO:0000256" key="11">
    <source>
        <dbReference type="ARBA" id="ARBA00022989"/>
    </source>
</evidence>
<evidence type="ECO:0000256" key="6">
    <source>
        <dbReference type="ARBA" id="ARBA00022660"/>
    </source>
</evidence>
<evidence type="ECO:0000256" key="7">
    <source>
        <dbReference type="ARBA" id="ARBA00022692"/>
    </source>
</evidence>
<evidence type="ECO:0000256" key="10">
    <source>
        <dbReference type="ARBA" id="ARBA00022982"/>
    </source>
</evidence>
<sequence>MSNTILYISFLLLSILGCTLSNNWLILWFWIELQSLSLIPMLSSNVSPRSIESTNKYFLFQAAGSALLLLGILIRLFVSGNILIQGNYSWIEYFIITLSFCIKIGIFPAHFWFIDVMQGINFWNGLFVAIPSKIIPIYMIIYISNSLSITLINTIGISSIIIGSIFGIHQLQLRKLIALSSIAHLGWIILIFPNINNWLGIILFIAYIIMITPLFWLGNIFNLEHLSKTNNISNNIILTNVLLISILSMAGFPPLLGFFYKWIMFHIILNNNSALIITILISASLLSLYFYIQICIGTYIMQWPLSKTIFSNSYFVLNNNIPLWTILITNTTIFYLLWIIWPLTSIWSI</sequence>
<feature type="transmembrane region" description="Helical" evidence="17">
    <location>
        <begin position="125"/>
        <end position="143"/>
    </location>
</feature>
<evidence type="ECO:0000256" key="5">
    <source>
        <dbReference type="ARBA" id="ARBA00022448"/>
    </source>
</evidence>
<feature type="transmembrane region" description="Helical" evidence="17">
    <location>
        <begin position="149"/>
        <end position="169"/>
    </location>
</feature>
<geneLocation type="mitochondrion" evidence="19"/>
<accession>A0A3G2WI97</accession>
<keyword evidence="11 17" id="KW-1133">Transmembrane helix</keyword>
<keyword evidence="10 17" id="KW-0249">Electron transport</keyword>
<feature type="transmembrane region" description="Helical" evidence="17">
    <location>
        <begin position="6"/>
        <end position="31"/>
    </location>
</feature>
<feature type="domain" description="NADH:quinone oxidoreductase/Mrp antiporter transmembrane" evidence="18">
    <location>
        <begin position="21"/>
        <end position="286"/>
    </location>
</feature>
<keyword evidence="15 17" id="KW-0472">Membrane</keyword>
<comment type="subcellular location">
    <subcellularLocation>
        <location evidence="1 17">Mitochondrion inner membrane</location>
        <topology evidence="1 17">Multi-pass membrane protein</topology>
    </subcellularLocation>
</comment>
<feature type="transmembrane region" description="Helical" evidence="17">
    <location>
        <begin position="176"/>
        <end position="192"/>
    </location>
</feature>
<feature type="transmembrane region" description="Helical" evidence="17">
    <location>
        <begin position="237"/>
        <end position="263"/>
    </location>
</feature>
<dbReference type="GO" id="GO:0006120">
    <property type="term" value="P:mitochondrial electron transport, NADH to ubiquinone"/>
    <property type="evidence" value="ECO:0007669"/>
    <property type="project" value="InterPro"/>
</dbReference>
<organism evidence="19">
    <name type="scientific">Ophioplinthus brevirima</name>
    <dbReference type="NCBI Taxonomy" id="1795459"/>
    <lineage>
        <taxon>Eukaryota</taxon>
        <taxon>Metazoa</taxon>
        <taxon>Echinodermata</taxon>
        <taxon>Eleutherozoa</taxon>
        <taxon>Asterozoa</taxon>
        <taxon>Ophiuroidea</taxon>
        <taxon>Myophiuroidea</taxon>
        <taxon>Metophiurida</taxon>
        <taxon>Ophintegrida</taxon>
        <taxon>Amphilepidida</taxon>
        <taxon>Ophiurina</taxon>
        <taxon>Chilophiurina</taxon>
        <taxon>Ophiuridae</taxon>
        <taxon>Ophiurinae</taxon>
        <taxon>Ophioplinthus</taxon>
    </lineage>
</organism>
<evidence type="ECO:0000256" key="9">
    <source>
        <dbReference type="ARBA" id="ARBA00022967"/>
    </source>
</evidence>
<dbReference type="PANTHER" id="PTHR46552:SF1">
    <property type="entry name" value="NADH-UBIQUINONE OXIDOREDUCTASE CHAIN 2"/>
    <property type="match status" value="1"/>
</dbReference>
<dbReference type="InterPro" id="IPR001750">
    <property type="entry name" value="ND/Mrp_TM"/>
</dbReference>
<keyword evidence="13 17" id="KW-0830">Ubiquinone</keyword>
<name>A0A3G2WI97_9ECHI</name>
<keyword evidence="14 17" id="KW-0496">Mitochondrion</keyword>
<dbReference type="PRINTS" id="PR01436">
    <property type="entry name" value="NADHDHGNASE2"/>
</dbReference>
<evidence type="ECO:0000256" key="1">
    <source>
        <dbReference type="ARBA" id="ARBA00004448"/>
    </source>
</evidence>
<evidence type="ECO:0000256" key="14">
    <source>
        <dbReference type="ARBA" id="ARBA00023128"/>
    </source>
</evidence>
<feature type="transmembrane region" description="Helical" evidence="17">
    <location>
        <begin position="275"/>
        <end position="300"/>
    </location>
</feature>
<feature type="transmembrane region" description="Helical" evidence="17">
    <location>
        <begin position="57"/>
        <end position="78"/>
    </location>
</feature>
<dbReference type="PANTHER" id="PTHR46552">
    <property type="entry name" value="NADH-UBIQUINONE OXIDOREDUCTASE CHAIN 2"/>
    <property type="match status" value="1"/>
</dbReference>
<evidence type="ECO:0000256" key="15">
    <source>
        <dbReference type="ARBA" id="ARBA00023136"/>
    </source>
</evidence>
<feature type="transmembrane region" description="Helical" evidence="17">
    <location>
        <begin position="321"/>
        <end position="341"/>
    </location>
</feature>
<evidence type="ECO:0000256" key="12">
    <source>
        <dbReference type="ARBA" id="ARBA00023027"/>
    </source>
</evidence>
<evidence type="ECO:0000256" key="2">
    <source>
        <dbReference type="ARBA" id="ARBA00007012"/>
    </source>
</evidence>
<dbReference type="EC" id="7.1.1.2" evidence="3 17"/>
<evidence type="ECO:0000313" key="19">
    <source>
        <dbReference type="EMBL" id="AYO99660.1"/>
    </source>
</evidence>
<comment type="similarity">
    <text evidence="2 17">Belongs to the complex I subunit 2 family.</text>
</comment>
<keyword evidence="7 17" id="KW-0812">Transmembrane</keyword>
<dbReference type="GO" id="GO:0005743">
    <property type="term" value="C:mitochondrial inner membrane"/>
    <property type="evidence" value="ECO:0007669"/>
    <property type="project" value="UniProtKB-SubCell"/>
</dbReference>
<keyword evidence="9 17" id="KW-1278">Translocase</keyword>
<keyword evidence="12 17" id="KW-0520">NAD</keyword>
<dbReference type="InterPro" id="IPR050175">
    <property type="entry name" value="Complex_I_Subunit_2"/>
</dbReference>
<dbReference type="Pfam" id="PF00361">
    <property type="entry name" value="Proton_antipo_M"/>
    <property type="match status" value="1"/>
</dbReference>
<evidence type="ECO:0000256" key="17">
    <source>
        <dbReference type="RuleBase" id="RU003403"/>
    </source>
</evidence>
<evidence type="ECO:0000256" key="16">
    <source>
        <dbReference type="ARBA" id="ARBA00049551"/>
    </source>
</evidence>
<feature type="transmembrane region" description="Helical" evidence="17">
    <location>
        <begin position="90"/>
        <end position="113"/>
    </location>
</feature>
<evidence type="ECO:0000256" key="13">
    <source>
        <dbReference type="ARBA" id="ARBA00023075"/>
    </source>
</evidence>
<protein>
    <recommendedName>
        <fullName evidence="4 17">NADH-ubiquinone oxidoreductase chain 2</fullName>
        <ecNumber evidence="3 17">7.1.1.2</ecNumber>
    </recommendedName>
</protein>
<gene>
    <name evidence="19" type="primary">nad2</name>
</gene>
<keyword evidence="6 17" id="KW-0679">Respiratory chain</keyword>
<keyword evidence="8 17" id="KW-0999">Mitochondrion inner membrane</keyword>
<dbReference type="InterPro" id="IPR003917">
    <property type="entry name" value="NADH_UbQ_OxRdtase_chain2"/>
</dbReference>
<proteinExistence type="inferred from homology"/>
<dbReference type="EMBL" id="MH671882">
    <property type="protein sequence ID" value="AYO99660.1"/>
    <property type="molecule type" value="Genomic_DNA"/>
</dbReference>
<keyword evidence="5" id="KW-0813">Transport</keyword>
<dbReference type="AlphaFoldDB" id="A0A3G2WI97"/>
<evidence type="ECO:0000256" key="8">
    <source>
        <dbReference type="ARBA" id="ARBA00022792"/>
    </source>
</evidence>
<evidence type="ECO:0000256" key="4">
    <source>
        <dbReference type="ARBA" id="ARBA00021008"/>
    </source>
</evidence>
<comment type="function">
    <text evidence="17">Core subunit of the mitochondrial membrane respiratory chain NADH dehydrogenase (Complex I) which catalyzes electron transfer from NADH through the respiratory chain, using ubiquinone as an electron acceptor. Essential for the catalytic activity and assembly of complex I.</text>
</comment>
<reference evidence="19" key="1">
    <citation type="journal article" date="2018" name="Mol. Phylogenet. Evol.">
        <title>Conservation of mitochondrial genome arrangements in brittle stars (Echinodermata, Ophiuroidea).</title>
        <authorList>
            <person name="Galaska M.P."/>
            <person name="Li Y."/>
            <person name="Kocot K.M."/>
            <person name="Mahon A.R."/>
            <person name="Halanych K.M."/>
        </authorList>
    </citation>
    <scope>NUCLEOTIDE SEQUENCE</scope>
    <source>
        <strain evidence="19">Op994.3E.1</strain>
    </source>
</reference>
<comment type="catalytic activity">
    <reaction evidence="16 17">
        <text>a ubiquinone + NADH + 5 H(+)(in) = a ubiquinol + NAD(+) + 4 H(+)(out)</text>
        <dbReference type="Rhea" id="RHEA:29091"/>
        <dbReference type="Rhea" id="RHEA-COMP:9565"/>
        <dbReference type="Rhea" id="RHEA-COMP:9566"/>
        <dbReference type="ChEBI" id="CHEBI:15378"/>
        <dbReference type="ChEBI" id="CHEBI:16389"/>
        <dbReference type="ChEBI" id="CHEBI:17976"/>
        <dbReference type="ChEBI" id="CHEBI:57540"/>
        <dbReference type="ChEBI" id="CHEBI:57945"/>
        <dbReference type="EC" id="7.1.1.2"/>
    </reaction>
</comment>
<feature type="transmembrane region" description="Helical" evidence="17">
    <location>
        <begin position="198"/>
        <end position="217"/>
    </location>
</feature>